<keyword evidence="2" id="KW-1185">Reference proteome</keyword>
<dbReference type="AlphaFoldDB" id="A0A7I8W3I4"/>
<name>A0A7I8W3I4_9ANNE</name>
<gene>
    <name evidence="1" type="ORF">DGYR_LOCUS10431</name>
</gene>
<evidence type="ECO:0000313" key="1">
    <source>
        <dbReference type="EMBL" id="CAD5122641.1"/>
    </source>
</evidence>
<accession>A0A7I8W3I4</accession>
<comment type="caution">
    <text evidence="1">The sequence shown here is derived from an EMBL/GenBank/DDBJ whole genome shotgun (WGS) entry which is preliminary data.</text>
</comment>
<sequence length="70" mass="7703">MVQECHKISEGKLERFSCSAECCGNALDGQTCCGFFDQLNIFAAIPDSALQERKRSNNLTVEDVTNESQA</sequence>
<protein>
    <submittedName>
        <fullName evidence="1">DgyrCDS11050</fullName>
    </submittedName>
</protein>
<organism evidence="1 2">
    <name type="scientific">Dimorphilus gyrociliatus</name>
    <dbReference type="NCBI Taxonomy" id="2664684"/>
    <lineage>
        <taxon>Eukaryota</taxon>
        <taxon>Metazoa</taxon>
        <taxon>Spiralia</taxon>
        <taxon>Lophotrochozoa</taxon>
        <taxon>Annelida</taxon>
        <taxon>Polychaeta</taxon>
        <taxon>Polychaeta incertae sedis</taxon>
        <taxon>Dinophilidae</taxon>
        <taxon>Dimorphilus</taxon>
    </lineage>
</organism>
<evidence type="ECO:0000313" key="2">
    <source>
        <dbReference type="Proteomes" id="UP000549394"/>
    </source>
</evidence>
<reference evidence="1 2" key="1">
    <citation type="submission" date="2020-08" db="EMBL/GenBank/DDBJ databases">
        <authorList>
            <person name="Hejnol A."/>
        </authorList>
    </citation>
    <scope>NUCLEOTIDE SEQUENCE [LARGE SCALE GENOMIC DNA]</scope>
</reference>
<proteinExistence type="predicted"/>
<dbReference type="Proteomes" id="UP000549394">
    <property type="component" value="Unassembled WGS sequence"/>
</dbReference>
<dbReference type="EMBL" id="CAJFCJ010000018">
    <property type="protein sequence ID" value="CAD5122641.1"/>
    <property type="molecule type" value="Genomic_DNA"/>
</dbReference>